<dbReference type="InterPro" id="IPR013368">
    <property type="entry name" value="YecD_YerC"/>
</dbReference>
<dbReference type="Proteomes" id="UP000184088">
    <property type="component" value="Unassembled WGS sequence"/>
</dbReference>
<dbReference type="RefSeq" id="WP_073345106.1">
    <property type="nucleotide sequence ID" value="NZ_FQVH01000028.1"/>
</dbReference>
<protein>
    <submittedName>
        <fullName evidence="1">Trp operon repressor family</fullName>
    </submittedName>
</protein>
<dbReference type="PANTHER" id="PTHR40080">
    <property type="entry name" value="LMO1763 PROTEIN"/>
    <property type="match status" value="1"/>
</dbReference>
<sequence length="103" mass="11779">MYQSKIKDKMIDELFEAILCLKDVDECYMFFEDVCTINEIKELAQRFKVAKMLKDKKTYNEIAEVTGASTATISRVNRFLNYGSGGYNLVLSRISSKNADAKD</sequence>
<dbReference type="GO" id="GO:0003700">
    <property type="term" value="F:DNA-binding transcription factor activity"/>
    <property type="evidence" value="ECO:0007669"/>
    <property type="project" value="InterPro"/>
</dbReference>
<keyword evidence="2" id="KW-1185">Reference proteome</keyword>
<dbReference type="NCBIfam" id="TIGR02531">
    <property type="entry name" value="yecD_yerC"/>
    <property type="match status" value="1"/>
</dbReference>
<dbReference type="InterPro" id="IPR010921">
    <property type="entry name" value="Trp_repressor/repl_initiator"/>
</dbReference>
<dbReference type="PANTHER" id="PTHR40080:SF1">
    <property type="entry name" value="TRPR-LIKE PROTEIN YERC_YECD"/>
    <property type="match status" value="1"/>
</dbReference>
<organism evidence="1 2">
    <name type="scientific">Caldanaerobius fijiensis DSM 17918</name>
    <dbReference type="NCBI Taxonomy" id="1121256"/>
    <lineage>
        <taxon>Bacteria</taxon>
        <taxon>Bacillati</taxon>
        <taxon>Bacillota</taxon>
        <taxon>Clostridia</taxon>
        <taxon>Thermoanaerobacterales</taxon>
        <taxon>Thermoanaerobacteraceae</taxon>
        <taxon>Caldanaerobius</taxon>
    </lineage>
</organism>
<dbReference type="GO" id="GO:0043565">
    <property type="term" value="F:sequence-specific DNA binding"/>
    <property type="evidence" value="ECO:0007669"/>
    <property type="project" value="InterPro"/>
</dbReference>
<dbReference type="InterPro" id="IPR000831">
    <property type="entry name" value="Trp_repress"/>
</dbReference>
<reference evidence="1 2" key="1">
    <citation type="submission" date="2016-11" db="EMBL/GenBank/DDBJ databases">
        <authorList>
            <person name="Jaros S."/>
            <person name="Januszkiewicz K."/>
            <person name="Wedrychowicz H."/>
        </authorList>
    </citation>
    <scope>NUCLEOTIDE SEQUENCE [LARGE SCALE GENOMIC DNA]</scope>
    <source>
        <strain evidence="1 2">DSM 17918</strain>
    </source>
</reference>
<dbReference type="AlphaFoldDB" id="A0A1M5CJE1"/>
<proteinExistence type="predicted"/>
<dbReference type="OrthoDB" id="2874807at2"/>
<dbReference type="EMBL" id="FQVH01000028">
    <property type="protein sequence ID" value="SHF54532.1"/>
    <property type="molecule type" value="Genomic_DNA"/>
</dbReference>
<gene>
    <name evidence="1" type="ORF">SAMN02746089_02135</name>
</gene>
<dbReference type="STRING" id="1121256.SAMN02746089_02135"/>
<evidence type="ECO:0000313" key="2">
    <source>
        <dbReference type="Proteomes" id="UP000184088"/>
    </source>
</evidence>
<dbReference type="PIRSF" id="PIRSF012508">
    <property type="entry name" value="YerC"/>
    <property type="match status" value="1"/>
</dbReference>
<dbReference type="InterPro" id="IPR038116">
    <property type="entry name" value="TrpR-like_sf"/>
</dbReference>
<dbReference type="Gene3D" id="1.10.1270.10">
    <property type="entry name" value="TrpR-like"/>
    <property type="match status" value="1"/>
</dbReference>
<dbReference type="Pfam" id="PF01371">
    <property type="entry name" value="Trp_repressor"/>
    <property type="match status" value="1"/>
</dbReference>
<accession>A0A1M5CJE1</accession>
<evidence type="ECO:0000313" key="1">
    <source>
        <dbReference type="EMBL" id="SHF54532.1"/>
    </source>
</evidence>
<dbReference type="SUPFAM" id="SSF48295">
    <property type="entry name" value="TrpR-like"/>
    <property type="match status" value="1"/>
</dbReference>
<name>A0A1M5CJE1_9THEO</name>